<evidence type="ECO:0000313" key="1">
    <source>
        <dbReference type="EMBL" id="CAF4465766.1"/>
    </source>
</evidence>
<evidence type="ECO:0000313" key="4">
    <source>
        <dbReference type="EMBL" id="CAF4630356.1"/>
    </source>
</evidence>
<dbReference type="EMBL" id="CAJOBJ010181095">
    <property type="protein sequence ID" value="CAF4918391.1"/>
    <property type="molecule type" value="Genomic_DNA"/>
</dbReference>
<protein>
    <submittedName>
        <fullName evidence="4">Uncharacterized protein</fullName>
    </submittedName>
</protein>
<accession>A0A8S2ZHX0</accession>
<evidence type="ECO:0000313" key="6">
    <source>
        <dbReference type="Proteomes" id="UP000681720"/>
    </source>
</evidence>
<dbReference type="Proteomes" id="UP000681720">
    <property type="component" value="Unassembled WGS sequence"/>
</dbReference>
<evidence type="ECO:0000313" key="5">
    <source>
        <dbReference type="EMBL" id="CAF4918391.1"/>
    </source>
</evidence>
<sequence>MIKRSCACGRESRIVMCSSNSMIKCENKCGKLKSCQHHTCDV</sequence>
<name>A0A8S2ZHX0_9BILA</name>
<dbReference type="Proteomes" id="UP000681967">
    <property type="component" value="Unassembled WGS sequence"/>
</dbReference>
<dbReference type="EMBL" id="CAJOBH010102503">
    <property type="protein sequence ID" value="CAF4620419.1"/>
    <property type="molecule type" value="Genomic_DNA"/>
</dbReference>
<dbReference type="Proteomes" id="UP000676336">
    <property type="component" value="Unassembled WGS sequence"/>
</dbReference>
<gene>
    <name evidence="1" type="ORF">BYL167_LOCUS34420</name>
    <name evidence="3" type="ORF">BYL167_LOCUS40937</name>
    <name evidence="4" type="ORF">GIL414_LOCUS40182</name>
    <name evidence="5" type="ORF">GIL414_LOCUS52675</name>
    <name evidence="2" type="ORF">SMN809_LOCUS37823</name>
</gene>
<feature type="non-terminal residue" evidence="4">
    <location>
        <position position="42"/>
    </location>
</feature>
<evidence type="ECO:0000313" key="2">
    <source>
        <dbReference type="EMBL" id="CAF4570089.1"/>
    </source>
</evidence>
<dbReference type="EMBL" id="CAJOBH010069637">
    <property type="protein sequence ID" value="CAF4465766.1"/>
    <property type="molecule type" value="Genomic_DNA"/>
</dbReference>
<dbReference type="EMBL" id="CAJOBJ010110776">
    <property type="protein sequence ID" value="CAF4630356.1"/>
    <property type="molecule type" value="Genomic_DNA"/>
</dbReference>
<dbReference type="EMBL" id="CAJOBI010097008">
    <property type="protein sequence ID" value="CAF4570089.1"/>
    <property type="molecule type" value="Genomic_DNA"/>
</dbReference>
<comment type="caution">
    <text evidence="4">The sequence shown here is derived from an EMBL/GenBank/DDBJ whole genome shotgun (WGS) entry which is preliminary data.</text>
</comment>
<reference evidence="4" key="1">
    <citation type="submission" date="2021-02" db="EMBL/GenBank/DDBJ databases">
        <authorList>
            <person name="Nowell W R."/>
        </authorList>
    </citation>
    <scope>NUCLEOTIDE SEQUENCE</scope>
</reference>
<proteinExistence type="predicted"/>
<dbReference type="AlphaFoldDB" id="A0A8S2ZHX0"/>
<organism evidence="4 6">
    <name type="scientific">Rotaria magnacalcarata</name>
    <dbReference type="NCBI Taxonomy" id="392030"/>
    <lineage>
        <taxon>Eukaryota</taxon>
        <taxon>Metazoa</taxon>
        <taxon>Spiralia</taxon>
        <taxon>Gnathifera</taxon>
        <taxon>Rotifera</taxon>
        <taxon>Eurotatoria</taxon>
        <taxon>Bdelloidea</taxon>
        <taxon>Philodinida</taxon>
        <taxon>Philodinidae</taxon>
        <taxon>Rotaria</taxon>
    </lineage>
</organism>
<evidence type="ECO:0000313" key="3">
    <source>
        <dbReference type="EMBL" id="CAF4620419.1"/>
    </source>
</evidence>